<dbReference type="PANTHER" id="PTHR45339:SF3">
    <property type="entry name" value="HISTIDINE KINASE"/>
    <property type="match status" value="1"/>
</dbReference>
<dbReference type="RefSeq" id="XP_023467459.1">
    <property type="nucleotide sequence ID" value="XM_023606539.1"/>
</dbReference>
<dbReference type="InterPro" id="IPR001789">
    <property type="entry name" value="Sig_transdc_resp-reg_receiver"/>
</dbReference>
<dbReference type="PROSITE" id="PS50110">
    <property type="entry name" value="RESPONSE_REGULATORY"/>
    <property type="match status" value="1"/>
</dbReference>
<evidence type="ECO:0000256" key="5">
    <source>
        <dbReference type="ARBA" id="ARBA00022741"/>
    </source>
</evidence>
<dbReference type="Pfam" id="PF00072">
    <property type="entry name" value="Response_reg"/>
    <property type="match status" value="1"/>
</dbReference>
<dbReference type="InterPro" id="IPR011006">
    <property type="entry name" value="CheY-like_superfamily"/>
</dbReference>
<accession>A0A2G4SY93</accession>
<evidence type="ECO:0000256" key="8">
    <source>
        <dbReference type="ARBA" id="ARBA00023012"/>
    </source>
</evidence>
<evidence type="ECO:0000259" key="13">
    <source>
        <dbReference type="PROSITE" id="PS50113"/>
    </source>
</evidence>
<dbReference type="GO" id="GO:0005524">
    <property type="term" value="F:ATP binding"/>
    <property type="evidence" value="ECO:0007669"/>
    <property type="project" value="UniProtKB-KW"/>
</dbReference>
<dbReference type="GO" id="GO:0000155">
    <property type="term" value="F:phosphorelay sensor kinase activity"/>
    <property type="evidence" value="ECO:0007669"/>
    <property type="project" value="InterPro"/>
</dbReference>
<keyword evidence="8" id="KW-0902">Two-component regulatory system</keyword>
<evidence type="ECO:0000313" key="14">
    <source>
        <dbReference type="EMBL" id="PHZ13751.1"/>
    </source>
</evidence>
<dbReference type="InterPro" id="IPR035965">
    <property type="entry name" value="PAS-like_dom_sf"/>
</dbReference>
<keyword evidence="4" id="KW-0808">Transferase</keyword>
<dbReference type="CDD" id="cd16922">
    <property type="entry name" value="HATPase_EvgS-ArcB-TorS-like"/>
    <property type="match status" value="1"/>
</dbReference>
<feature type="non-terminal residue" evidence="14">
    <location>
        <position position="1"/>
    </location>
</feature>
<keyword evidence="6" id="KW-0418">Kinase</keyword>
<proteinExistence type="predicted"/>
<evidence type="ECO:0000259" key="10">
    <source>
        <dbReference type="PROSITE" id="PS50109"/>
    </source>
</evidence>
<dbReference type="FunFam" id="1.10.287.130:FF:000002">
    <property type="entry name" value="Two-component osmosensing histidine kinase"/>
    <property type="match status" value="1"/>
</dbReference>
<feature type="domain" description="PAC" evidence="13">
    <location>
        <begin position="62"/>
        <end position="114"/>
    </location>
</feature>
<dbReference type="InterPro" id="IPR036890">
    <property type="entry name" value="HATPase_C_sf"/>
</dbReference>
<evidence type="ECO:0000256" key="3">
    <source>
        <dbReference type="ARBA" id="ARBA00022553"/>
    </source>
</evidence>
<dbReference type="InterPro" id="IPR005467">
    <property type="entry name" value="His_kinase_dom"/>
</dbReference>
<sequence>LYISTCSPISGQVTWVNNRMLQYTGDSLKDHLGPRWLSHMHPDDQPECRKAWEVAFEQGNGFAGEYRLRRFDGVYRCFLWRIVPLRDMKGKIIHWFGTCTDVHDQHLAKESNMRQMEIESNERKYRLLAEAIPQIVFTFSPGAGLTYTNGKWSSYSGKSFDQTMGLGFMSCVHPEDRAKLQLPDLPTLQQSKAGIMWQTEIRLLSYKEEYRWFLVKCVSVDELDTGDVRWFGTCTDINDHKLLEQKLKEAHDAAQRSTESKTRFLSNMSHEIRTPLIGITGMLNFLLDTELTAEQTDYVHTIQQSAESLLVVINDILDLSKVEAGMMKLEWEPFSLVTMIEDANELMSTLAIQKNLELSFWIDDDIPDVIVGDRVRLRQVLLNLIGNAIKFTTEGEVYTRCAVNEWNREENELTLLFEVIDTGTGFDADDESVMFKPFSQVDSSSTRKHGGSGLGLVISRQLIELHGGKMSCKSEKGKGSVFYFTVKFKIPTSKTRPQPHTPNNETNYDPFFRTHGYGNAAMLKHHQENDDSPILQDVLMSKTSAMQLKPPPIRNPIAAAAAAAAASSSSKPIAEAIMKASPPKQELMTPVIKPDKISSELRIPTIGTGSGLNSPKNVVILPPRTPTIASPLRALIVSQWKLSGQSMMKHVSSILSSIVSRPDGSKDHHYQIDIAPSQIEAMEKLTDPGTPPYDYIMINLSSEQQILLLTKAICGSLNQQQANALVVTTPIQRSQITESAKGREDEVIPKKCGFVFKPLKRSKLQWYFGVRQQNEMKQSNSNTTTSAATQKEIFKRMNDDVGSKGYKVLLVEDNLVNQKVLTRYLTRVGLSVDIAVHGQECIDLFLKHPKGYYDLILCDLFMPVKDGYETAKEIREWEKQHLKKDEEPIPIIALSANVMSDVADKCLQCGFSTYISKPVNFAVLSDVIRSFLLDK</sequence>
<dbReference type="InterPro" id="IPR000014">
    <property type="entry name" value="PAS"/>
</dbReference>
<dbReference type="SUPFAM" id="SSF55785">
    <property type="entry name" value="PYP-like sensor domain (PAS domain)"/>
    <property type="match status" value="2"/>
</dbReference>
<dbReference type="Gene3D" id="3.30.565.10">
    <property type="entry name" value="Histidine kinase-like ATPase, C-terminal domain"/>
    <property type="match status" value="1"/>
</dbReference>
<dbReference type="PROSITE" id="PS50112">
    <property type="entry name" value="PAS"/>
    <property type="match status" value="2"/>
</dbReference>
<dbReference type="InterPro" id="IPR013655">
    <property type="entry name" value="PAS_fold_3"/>
</dbReference>
<feature type="domain" description="PAS" evidence="12">
    <location>
        <begin position="10"/>
        <end position="59"/>
    </location>
</feature>
<dbReference type="InterPro" id="IPR004358">
    <property type="entry name" value="Sig_transdc_His_kin-like_C"/>
</dbReference>
<dbReference type="GeneID" id="35437529"/>
<feature type="domain" description="Histidine kinase" evidence="10">
    <location>
        <begin position="267"/>
        <end position="490"/>
    </location>
</feature>
<dbReference type="Pfam" id="PF00512">
    <property type="entry name" value="HisKA"/>
    <property type="match status" value="1"/>
</dbReference>
<dbReference type="PRINTS" id="PR00344">
    <property type="entry name" value="BCTRLSENSOR"/>
</dbReference>
<dbReference type="CDD" id="cd00082">
    <property type="entry name" value="HisKA"/>
    <property type="match status" value="1"/>
</dbReference>
<dbReference type="Gene3D" id="3.40.50.2300">
    <property type="match status" value="1"/>
</dbReference>
<dbReference type="EC" id="2.7.13.3" evidence="2"/>
<dbReference type="Pfam" id="PF08447">
    <property type="entry name" value="PAS_3"/>
    <property type="match status" value="1"/>
</dbReference>
<dbReference type="InterPro" id="IPR001610">
    <property type="entry name" value="PAC"/>
</dbReference>
<dbReference type="SMART" id="SM00086">
    <property type="entry name" value="PAC"/>
    <property type="match status" value="2"/>
</dbReference>
<evidence type="ECO:0000259" key="11">
    <source>
        <dbReference type="PROSITE" id="PS50110"/>
    </source>
</evidence>
<dbReference type="InterPro" id="IPR003594">
    <property type="entry name" value="HATPase_dom"/>
</dbReference>
<dbReference type="FunFam" id="3.30.565.10:FF:000010">
    <property type="entry name" value="Sensor histidine kinase RcsC"/>
    <property type="match status" value="1"/>
</dbReference>
<dbReference type="SMART" id="SM00387">
    <property type="entry name" value="HATPase_c"/>
    <property type="match status" value="1"/>
</dbReference>
<dbReference type="PROSITE" id="PS50113">
    <property type="entry name" value="PAC"/>
    <property type="match status" value="1"/>
</dbReference>
<dbReference type="SUPFAM" id="SSF55874">
    <property type="entry name" value="ATPase domain of HSP90 chaperone/DNA topoisomerase II/histidine kinase"/>
    <property type="match status" value="1"/>
</dbReference>
<evidence type="ECO:0000256" key="1">
    <source>
        <dbReference type="ARBA" id="ARBA00000085"/>
    </source>
</evidence>
<evidence type="ECO:0000313" key="15">
    <source>
        <dbReference type="Proteomes" id="UP000242254"/>
    </source>
</evidence>
<dbReference type="InterPro" id="IPR000700">
    <property type="entry name" value="PAS-assoc_C"/>
</dbReference>
<feature type="domain" description="PAS" evidence="12">
    <location>
        <begin position="121"/>
        <end position="181"/>
    </location>
</feature>
<dbReference type="CDD" id="cd00130">
    <property type="entry name" value="PAS"/>
    <property type="match status" value="2"/>
</dbReference>
<dbReference type="NCBIfam" id="TIGR00229">
    <property type="entry name" value="sensory_box"/>
    <property type="match status" value="2"/>
</dbReference>
<dbReference type="Proteomes" id="UP000242254">
    <property type="component" value="Unassembled WGS sequence"/>
</dbReference>
<protein>
    <recommendedName>
        <fullName evidence="2">histidine kinase</fullName>
        <ecNumber evidence="2">2.7.13.3</ecNumber>
    </recommendedName>
</protein>
<dbReference type="EMBL" id="KZ303847">
    <property type="protein sequence ID" value="PHZ13751.1"/>
    <property type="molecule type" value="Genomic_DNA"/>
</dbReference>
<dbReference type="PANTHER" id="PTHR45339">
    <property type="entry name" value="HYBRID SIGNAL TRANSDUCTION HISTIDINE KINASE J"/>
    <property type="match status" value="1"/>
</dbReference>
<dbReference type="Gene3D" id="3.30.450.20">
    <property type="entry name" value="PAS domain"/>
    <property type="match status" value="2"/>
</dbReference>
<comment type="catalytic activity">
    <reaction evidence="1">
        <text>ATP + protein L-histidine = ADP + protein N-phospho-L-histidine.</text>
        <dbReference type="EC" id="2.7.13.3"/>
    </reaction>
</comment>
<evidence type="ECO:0000256" key="6">
    <source>
        <dbReference type="ARBA" id="ARBA00022777"/>
    </source>
</evidence>
<dbReference type="Pfam" id="PF02518">
    <property type="entry name" value="HATPase_c"/>
    <property type="match status" value="1"/>
</dbReference>
<dbReference type="CDD" id="cd17546">
    <property type="entry name" value="REC_hyHK_CKI1_RcsC-like"/>
    <property type="match status" value="1"/>
</dbReference>
<dbReference type="SUPFAM" id="SSF47384">
    <property type="entry name" value="Homodimeric domain of signal transducing histidine kinase"/>
    <property type="match status" value="1"/>
</dbReference>
<evidence type="ECO:0000256" key="4">
    <source>
        <dbReference type="ARBA" id="ARBA00022679"/>
    </source>
</evidence>
<organism evidence="14 15">
    <name type="scientific">Rhizopus microsporus ATCC 52813</name>
    <dbReference type="NCBI Taxonomy" id="1340429"/>
    <lineage>
        <taxon>Eukaryota</taxon>
        <taxon>Fungi</taxon>
        <taxon>Fungi incertae sedis</taxon>
        <taxon>Mucoromycota</taxon>
        <taxon>Mucoromycotina</taxon>
        <taxon>Mucoromycetes</taxon>
        <taxon>Mucorales</taxon>
        <taxon>Mucorineae</taxon>
        <taxon>Rhizopodaceae</taxon>
        <taxon>Rhizopus</taxon>
    </lineage>
</organism>
<dbReference type="Gene3D" id="1.10.287.130">
    <property type="match status" value="1"/>
</dbReference>
<feature type="modified residue" description="4-aspartylphosphate" evidence="9">
    <location>
        <position position="859"/>
    </location>
</feature>
<keyword evidence="3 9" id="KW-0597">Phosphoprotein</keyword>
<dbReference type="SUPFAM" id="SSF52172">
    <property type="entry name" value="CheY-like"/>
    <property type="match status" value="1"/>
</dbReference>
<gene>
    <name evidence="14" type="ORF">RHIMIDRAFT_201417</name>
</gene>
<evidence type="ECO:0000259" key="12">
    <source>
        <dbReference type="PROSITE" id="PS50112"/>
    </source>
</evidence>
<evidence type="ECO:0000256" key="7">
    <source>
        <dbReference type="ARBA" id="ARBA00022840"/>
    </source>
</evidence>
<reference evidence="14 15" key="1">
    <citation type="journal article" date="2016" name="Proc. Natl. Acad. Sci. U.S.A.">
        <title>Lipid metabolic changes in an early divergent fungus govern the establishment of a mutualistic symbiosis with endobacteria.</title>
        <authorList>
            <person name="Lastovetsky O.A."/>
            <person name="Gaspar M.L."/>
            <person name="Mondo S.J."/>
            <person name="LaButti K.M."/>
            <person name="Sandor L."/>
            <person name="Grigoriev I.V."/>
            <person name="Henry S.A."/>
            <person name="Pawlowska T.E."/>
        </authorList>
    </citation>
    <scope>NUCLEOTIDE SEQUENCE [LARGE SCALE GENOMIC DNA]</scope>
    <source>
        <strain evidence="14 15">ATCC 52813</strain>
    </source>
</reference>
<dbReference type="InterPro" id="IPR003661">
    <property type="entry name" value="HisK_dim/P_dom"/>
</dbReference>
<name>A0A2G4SY93_RHIZD</name>
<dbReference type="PROSITE" id="PS50109">
    <property type="entry name" value="HIS_KIN"/>
    <property type="match status" value="1"/>
</dbReference>
<dbReference type="AlphaFoldDB" id="A0A2G4SY93"/>
<dbReference type="STRING" id="1340429.A0A2G4SY93"/>
<dbReference type="InterPro" id="IPR036097">
    <property type="entry name" value="HisK_dim/P_sf"/>
</dbReference>
<dbReference type="SMART" id="SM00448">
    <property type="entry name" value="REC"/>
    <property type="match status" value="1"/>
</dbReference>
<feature type="domain" description="Response regulatory" evidence="11">
    <location>
        <begin position="807"/>
        <end position="932"/>
    </location>
</feature>
<dbReference type="SMART" id="SM00388">
    <property type="entry name" value="HisKA"/>
    <property type="match status" value="1"/>
</dbReference>
<evidence type="ECO:0000256" key="2">
    <source>
        <dbReference type="ARBA" id="ARBA00012438"/>
    </source>
</evidence>
<keyword evidence="7" id="KW-0067">ATP-binding</keyword>
<keyword evidence="5" id="KW-0547">Nucleotide-binding</keyword>
<keyword evidence="15" id="KW-1185">Reference proteome</keyword>
<evidence type="ECO:0000256" key="9">
    <source>
        <dbReference type="PROSITE-ProRule" id="PRU00169"/>
    </source>
</evidence>